<proteinExistence type="predicted"/>
<gene>
    <name evidence="2" type="ORF">Q5P01_016690</name>
</gene>
<evidence type="ECO:0000256" key="1">
    <source>
        <dbReference type="SAM" id="MobiDB-lite"/>
    </source>
</evidence>
<accession>A0AA88M9U1</accession>
<comment type="caution">
    <text evidence="2">The sequence shown here is derived from an EMBL/GenBank/DDBJ whole genome shotgun (WGS) entry which is preliminary data.</text>
</comment>
<reference evidence="2" key="1">
    <citation type="submission" date="2023-07" db="EMBL/GenBank/DDBJ databases">
        <title>Chromosome-level Genome Assembly of Striped Snakehead (Channa striata).</title>
        <authorList>
            <person name="Liu H."/>
        </authorList>
    </citation>
    <scope>NUCLEOTIDE SEQUENCE</scope>
    <source>
        <strain evidence="2">Gz</strain>
        <tissue evidence="2">Muscle</tissue>
    </source>
</reference>
<evidence type="ECO:0000313" key="3">
    <source>
        <dbReference type="Proteomes" id="UP001187415"/>
    </source>
</evidence>
<protein>
    <submittedName>
        <fullName evidence="2">Uncharacterized protein</fullName>
    </submittedName>
</protein>
<dbReference type="Proteomes" id="UP001187415">
    <property type="component" value="Unassembled WGS sequence"/>
</dbReference>
<name>A0AA88M9U1_CHASR</name>
<dbReference type="AlphaFoldDB" id="A0AA88M9U1"/>
<feature type="region of interest" description="Disordered" evidence="1">
    <location>
        <begin position="22"/>
        <end position="44"/>
    </location>
</feature>
<dbReference type="EMBL" id="JAUPFM010000013">
    <property type="protein sequence ID" value="KAK2832801.1"/>
    <property type="molecule type" value="Genomic_DNA"/>
</dbReference>
<evidence type="ECO:0000313" key="2">
    <source>
        <dbReference type="EMBL" id="KAK2832801.1"/>
    </source>
</evidence>
<sequence length="66" mass="7528">MAAMHWEARRRQSVLDRRMARDKQQLVCGDPESVRGATDSDTPQQQIVHAAVVRRQRNSAGYLDHA</sequence>
<organism evidence="2 3">
    <name type="scientific">Channa striata</name>
    <name type="common">Snakehead murrel</name>
    <name type="synonym">Ophicephalus striatus</name>
    <dbReference type="NCBI Taxonomy" id="64152"/>
    <lineage>
        <taxon>Eukaryota</taxon>
        <taxon>Metazoa</taxon>
        <taxon>Chordata</taxon>
        <taxon>Craniata</taxon>
        <taxon>Vertebrata</taxon>
        <taxon>Euteleostomi</taxon>
        <taxon>Actinopterygii</taxon>
        <taxon>Neopterygii</taxon>
        <taxon>Teleostei</taxon>
        <taxon>Neoteleostei</taxon>
        <taxon>Acanthomorphata</taxon>
        <taxon>Anabantaria</taxon>
        <taxon>Anabantiformes</taxon>
        <taxon>Channoidei</taxon>
        <taxon>Channidae</taxon>
        <taxon>Channa</taxon>
    </lineage>
</organism>
<keyword evidence="3" id="KW-1185">Reference proteome</keyword>